<dbReference type="Proteomes" id="UP000507470">
    <property type="component" value="Unassembled WGS sequence"/>
</dbReference>
<feature type="domain" description="Reverse transcriptase/retrotransposon-derived protein RNase H-like" evidence="1">
    <location>
        <begin position="107"/>
        <end position="165"/>
    </location>
</feature>
<organism evidence="2 3">
    <name type="scientific">Mytilus coruscus</name>
    <name type="common">Sea mussel</name>
    <dbReference type="NCBI Taxonomy" id="42192"/>
    <lineage>
        <taxon>Eukaryota</taxon>
        <taxon>Metazoa</taxon>
        <taxon>Spiralia</taxon>
        <taxon>Lophotrochozoa</taxon>
        <taxon>Mollusca</taxon>
        <taxon>Bivalvia</taxon>
        <taxon>Autobranchia</taxon>
        <taxon>Pteriomorphia</taxon>
        <taxon>Mytilida</taxon>
        <taxon>Mytiloidea</taxon>
        <taxon>Mytilidae</taxon>
        <taxon>Mytilinae</taxon>
        <taxon>Mytilus</taxon>
    </lineage>
</organism>
<dbReference type="EMBL" id="CACVKT020003954">
    <property type="protein sequence ID" value="CAC5387030.1"/>
    <property type="molecule type" value="Genomic_DNA"/>
</dbReference>
<proteinExistence type="predicted"/>
<dbReference type="OrthoDB" id="6147315at2759"/>
<protein>
    <recommendedName>
        <fullName evidence="1">Reverse transcriptase/retrotransposon-derived protein RNase H-like domain-containing protein</fullName>
    </recommendedName>
</protein>
<accession>A0A6J8BVV3</accession>
<dbReference type="Pfam" id="PF17919">
    <property type="entry name" value="RT_RNaseH_2"/>
    <property type="match status" value="1"/>
</dbReference>
<evidence type="ECO:0000259" key="1">
    <source>
        <dbReference type="Pfam" id="PF17919"/>
    </source>
</evidence>
<gene>
    <name evidence="2" type="ORF">MCOR_22406</name>
</gene>
<dbReference type="AlphaFoldDB" id="A0A6J8BVV3"/>
<reference evidence="2 3" key="1">
    <citation type="submission" date="2020-06" db="EMBL/GenBank/DDBJ databases">
        <authorList>
            <person name="Li R."/>
            <person name="Bekaert M."/>
        </authorList>
    </citation>
    <scope>NUCLEOTIDE SEQUENCE [LARGE SCALE GENOMIC DNA]</scope>
    <source>
        <strain evidence="3">wild</strain>
    </source>
</reference>
<dbReference type="InterPro" id="IPR041577">
    <property type="entry name" value="RT_RNaseH_2"/>
</dbReference>
<keyword evidence="3" id="KW-1185">Reference proteome</keyword>
<sequence>MQYHSLLITIEYTCTPQMFKRLYVKVIEIEIEMYRNIQYMEAKRKLPSTSAGNPIELTGVEENEVAKRRLPVTSAANPIYLTGGACLNQKDRKERLEDITCIVPKDTDGSLNGVGAVLSQIQDDKEKVISYASRTLSKSHRNYCYKTGTVSRSYFCKTTYTLLMGTQIFDSYRPCLAYMAKKLQRS</sequence>
<name>A0A6J8BVV3_MYTCO</name>
<evidence type="ECO:0000313" key="3">
    <source>
        <dbReference type="Proteomes" id="UP000507470"/>
    </source>
</evidence>
<evidence type="ECO:0000313" key="2">
    <source>
        <dbReference type="EMBL" id="CAC5387030.1"/>
    </source>
</evidence>